<protein>
    <submittedName>
        <fullName evidence="1">Uncharacterized protein</fullName>
    </submittedName>
</protein>
<evidence type="ECO:0000313" key="2">
    <source>
        <dbReference type="Proteomes" id="UP000827834"/>
    </source>
</evidence>
<reference evidence="1 2" key="1">
    <citation type="submission" date="2020-12" db="EMBL/GenBank/DDBJ databases">
        <title>Complete genome sequences of novel berlinvirus and novel certrevirus lytic for Pectobacterium car. car.</title>
        <authorList>
            <person name="Petrzik K."/>
            <person name="Kmoch P."/>
            <person name="Vacek J."/>
            <person name="Brazdova S."/>
        </authorList>
    </citation>
    <scope>NUCLEOTIDE SEQUENCE [LARGE SCALE GENOMIC DNA]</scope>
</reference>
<proteinExistence type="predicted"/>
<evidence type="ECO:0000313" key="1">
    <source>
        <dbReference type="EMBL" id="QQG33577.1"/>
    </source>
</evidence>
<sequence length="41" mass="4826">MYKVTYRSEQAFYDGMFELMKRGACYEANHHELTITLTGGY</sequence>
<dbReference type="EMBL" id="MW367418">
    <property type="protein sequence ID" value="QQG33577.1"/>
    <property type="molecule type" value="Genomic_DNA"/>
</dbReference>
<dbReference type="Proteomes" id="UP000827834">
    <property type="component" value="Segment"/>
</dbReference>
<name>A0AAE7TPZ2_9CAUD</name>
<accession>A0AAE7TPZ2</accession>
<keyword evidence="2" id="KW-1185">Reference proteome</keyword>
<organism evidence="1 2">
    <name type="scientific">Pectobacterium phage PcCB251</name>
    <dbReference type="NCBI Taxonomy" id="2798045"/>
    <lineage>
        <taxon>Viruses</taxon>
        <taxon>Duplodnaviria</taxon>
        <taxon>Heunggongvirae</taxon>
        <taxon>Uroviricota</taxon>
        <taxon>Caudoviricetes</taxon>
        <taxon>Autographivirales</taxon>
        <taxon>Autotranscriptaviridae</taxon>
        <taxon>Studiervirinae</taxon>
        <taxon>Berlinvirus</taxon>
        <taxon>Berlinvirus PcCB251</taxon>
    </lineage>
</organism>